<dbReference type="Gene3D" id="4.10.410.40">
    <property type="match status" value="1"/>
</dbReference>
<reference evidence="1" key="1">
    <citation type="journal article" date="2021" name="Proc. Natl. Acad. Sci. U.S.A.">
        <title>A Catalog of Tens of Thousands of Viruses from Human Metagenomes Reveals Hidden Associations with Chronic Diseases.</title>
        <authorList>
            <person name="Tisza M.J."/>
            <person name="Buck C.B."/>
        </authorList>
    </citation>
    <scope>NUCLEOTIDE SEQUENCE</scope>
    <source>
        <strain evidence="1">CtKXi8</strain>
    </source>
</reference>
<proteinExistence type="predicted"/>
<evidence type="ECO:0000313" key="1">
    <source>
        <dbReference type="EMBL" id="DAD87264.1"/>
    </source>
</evidence>
<organism evidence="1">
    <name type="scientific">Siphoviridae sp. ctKXi8</name>
    <dbReference type="NCBI Taxonomy" id="2826244"/>
    <lineage>
        <taxon>Viruses</taxon>
        <taxon>Duplodnaviria</taxon>
        <taxon>Heunggongvirae</taxon>
        <taxon>Uroviricota</taxon>
        <taxon>Caudoviricetes</taxon>
    </lineage>
</organism>
<sequence length="143" mass="15475">MAISTYKVFLMKKGTEPDTYEKLVDIKEFPDLGGEPEMLETTTLSDNMQTYIAGIQSLDGLSFTANYDMTDFQKLKALEGKTNSYAVWFGGQESGGVVTPDGSNGKFEFDGQLSVYPVGGGVNEVVDMNISIAPSTPITFSAE</sequence>
<dbReference type="EMBL" id="BK015018">
    <property type="protein sequence ID" value="DAD87264.1"/>
    <property type="molecule type" value="Genomic_DNA"/>
</dbReference>
<accession>A0A8S5MYI4</accession>
<protein>
    <submittedName>
        <fullName evidence="1">Major tail protein</fullName>
    </submittedName>
</protein>
<name>A0A8S5MYI4_9CAUD</name>